<keyword evidence="3" id="KW-1185">Reference proteome</keyword>
<dbReference type="eggNOG" id="ENOG502R84B">
    <property type="taxonomic scope" value="Eukaryota"/>
</dbReference>
<dbReference type="PANTHER" id="PTHR34662">
    <property type="entry name" value="OS04G0422700 PROTEIN"/>
    <property type="match status" value="1"/>
</dbReference>
<evidence type="ECO:0000313" key="3">
    <source>
        <dbReference type="Proteomes" id="UP000000226"/>
    </source>
</evidence>
<dbReference type="STRING" id="3885.V7C1E2"/>
<evidence type="ECO:0000256" key="1">
    <source>
        <dbReference type="SAM" id="SignalP"/>
    </source>
</evidence>
<dbReference type="Gene3D" id="2.60.40.420">
    <property type="entry name" value="Cupredoxins - blue copper proteins"/>
    <property type="match status" value="1"/>
</dbReference>
<dbReference type="OrthoDB" id="10259572at2759"/>
<feature type="signal peptide" evidence="1">
    <location>
        <begin position="1"/>
        <end position="22"/>
    </location>
</feature>
<protein>
    <recommendedName>
        <fullName evidence="4">Phytocyanin domain-containing protein</fullName>
    </recommendedName>
</protein>
<reference evidence="3" key="1">
    <citation type="journal article" date="2014" name="Nat. Genet.">
        <title>A reference genome for common bean and genome-wide analysis of dual domestications.</title>
        <authorList>
            <person name="Schmutz J."/>
            <person name="McClean P.E."/>
            <person name="Mamidi S."/>
            <person name="Wu G.A."/>
            <person name="Cannon S.B."/>
            <person name="Grimwood J."/>
            <person name="Jenkins J."/>
            <person name="Shu S."/>
            <person name="Song Q."/>
            <person name="Chavarro C."/>
            <person name="Torres-Torres M."/>
            <person name="Geffroy V."/>
            <person name="Moghaddam S.M."/>
            <person name="Gao D."/>
            <person name="Abernathy B."/>
            <person name="Barry K."/>
            <person name="Blair M."/>
            <person name="Brick M.A."/>
            <person name="Chovatia M."/>
            <person name="Gepts P."/>
            <person name="Goodstein D.M."/>
            <person name="Gonzales M."/>
            <person name="Hellsten U."/>
            <person name="Hyten D.L."/>
            <person name="Jia G."/>
            <person name="Kelly J.D."/>
            <person name="Kudrna D."/>
            <person name="Lee R."/>
            <person name="Richard M.M."/>
            <person name="Miklas P.N."/>
            <person name="Osorno J.M."/>
            <person name="Rodrigues J."/>
            <person name="Thareau V."/>
            <person name="Urrea C.A."/>
            <person name="Wang M."/>
            <person name="Yu Y."/>
            <person name="Zhang M."/>
            <person name="Wing R.A."/>
            <person name="Cregan P.B."/>
            <person name="Rokhsar D.S."/>
            <person name="Jackson S.A."/>
        </authorList>
    </citation>
    <scope>NUCLEOTIDE SEQUENCE [LARGE SCALE GENOMIC DNA]</scope>
    <source>
        <strain evidence="3">cv. G19833</strain>
    </source>
</reference>
<dbReference type="PhylomeDB" id="V7C1E2"/>
<keyword evidence="1" id="KW-0732">Signal</keyword>
<evidence type="ECO:0000313" key="2">
    <source>
        <dbReference type="EMBL" id="ESW23997.1"/>
    </source>
</evidence>
<dbReference type="OMA" id="HCTTILV"/>
<dbReference type="AlphaFoldDB" id="V7C1E2"/>
<name>V7C1E2_PHAVU</name>
<dbReference type="EMBL" id="CM002291">
    <property type="protein sequence ID" value="ESW23997.1"/>
    <property type="molecule type" value="Genomic_DNA"/>
</dbReference>
<proteinExistence type="predicted"/>
<feature type="chain" id="PRO_5004754905" description="Phytocyanin domain-containing protein" evidence="1">
    <location>
        <begin position="23"/>
        <end position="226"/>
    </location>
</feature>
<dbReference type="InterPro" id="IPR008972">
    <property type="entry name" value="Cupredoxin"/>
</dbReference>
<gene>
    <name evidence="2" type="ORF">PHAVU_004G093600g</name>
</gene>
<dbReference type="PANTHER" id="PTHR34662:SF3">
    <property type="entry name" value="OS04G0422700 PROTEIN"/>
    <property type="match status" value="1"/>
</dbReference>
<dbReference type="SUPFAM" id="SSF49503">
    <property type="entry name" value="Cupredoxins"/>
    <property type="match status" value="1"/>
</dbReference>
<sequence>MKMSFSIFFFTLLPLLFHSSRCTTITVDGSSEWNNPTVHIGDSIIFNHKQHYDIYIFKNQNAFHLCNFSQAILLTNPNTASYTWHPSRPGFFYFSFNDGSLRACQASQKLAIEVTSAIIAATPQASAMPPQLSPPISAEVSPSPFFPWHFNTLQGSPGPSPSSSGSVPFISSNPAVPLPTDEVDSATFHPLPTSCGHEGQVMIGSFGLVIAVHTITSLLLSEIERV</sequence>
<dbReference type="Gramene" id="ESW23997">
    <property type="protein sequence ID" value="ESW23997"/>
    <property type="gene ID" value="PHAVU_004G093600g"/>
</dbReference>
<organism evidence="2 3">
    <name type="scientific">Phaseolus vulgaris</name>
    <name type="common">Kidney bean</name>
    <name type="synonym">French bean</name>
    <dbReference type="NCBI Taxonomy" id="3885"/>
    <lineage>
        <taxon>Eukaryota</taxon>
        <taxon>Viridiplantae</taxon>
        <taxon>Streptophyta</taxon>
        <taxon>Embryophyta</taxon>
        <taxon>Tracheophyta</taxon>
        <taxon>Spermatophyta</taxon>
        <taxon>Magnoliopsida</taxon>
        <taxon>eudicotyledons</taxon>
        <taxon>Gunneridae</taxon>
        <taxon>Pentapetalae</taxon>
        <taxon>rosids</taxon>
        <taxon>fabids</taxon>
        <taxon>Fabales</taxon>
        <taxon>Fabaceae</taxon>
        <taxon>Papilionoideae</taxon>
        <taxon>50 kb inversion clade</taxon>
        <taxon>NPAAA clade</taxon>
        <taxon>indigoferoid/millettioid clade</taxon>
        <taxon>Phaseoleae</taxon>
        <taxon>Phaseolus</taxon>
    </lineage>
</organism>
<dbReference type="Proteomes" id="UP000000226">
    <property type="component" value="Chromosome 4"/>
</dbReference>
<evidence type="ECO:0008006" key="4">
    <source>
        <dbReference type="Google" id="ProtNLM"/>
    </source>
</evidence>
<dbReference type="SMR" id="V7C1E2"/>
<accession>V7C1E2</accession>